<accession>A0ABM8BXT0</accession>
<dbReference type="Pfam" id="PF23343">
    <property type="entry name" value="REP_ORF2-G2P"/>
    <property type="match status" value="1"/>
</dbReference>
<evidence type="ECO:0000313" key="3">
    <source>
        <dbReference type="Proteomes" id="UP001163387"/>
    </source>
</evidence>
<gene>
    <name evidence="2" type="ORF">SHM_23130</name>
</gene>
<dbReference type="EMBL" id="AP026933">
    <property type="protein sequence ID" value="BDT04667.1"/>
    <property type="molecule type" value="Genomic_DNA"/>
</dbReference>
<keyword evidence="3" id="KW-1185">Reference proteome</keyword>
<dbReference type="RefSeq" id="WP_281748372.1">
    <property type="nucleotide sequence ID" value="NZ_AP026933.1"/>
</dbReference>
<evidence type="ECO:0000313" key="2">
    <source>
        <dbReference type="EMBL" id="BDT04667.1"/>
    </source>
</evidence>
<organism evidence="2 3">
    <name type="scientific">Spiroplasma ixodetis</name>
    <dbReference type="NCBI Taxonomy" id="2141"/>
    <lineage>
        <taxon>Bacteria</taxon>
        <taxon>Bacillati</taxon>
        <taxon>Mycoplasmatota</taxon>
        <taxon>Mollicutes</taxon>
        <taxon>Entomoplasmatales</taxon>
        <taxon>Spiroplasmataceae</taxon>
        <taxon>Spiroplasma</taxon>
    </lineage>
</organism>
<proteinExistence type="predicted"/>
<feature type="domain" description="Replication-associated protein ORF2/G2P" evidence="1">
    <location>
        <begin position="72"/>
        <end position="176"/>
    </location>
</feature>
<protein>
    <recommendedName>
        <fullName evidence="1">Replication-associated protein ORF2/G2P domain-containing protein</fullName>
    </recommendedName>
</protein>
<evidence type="ECO:0000259" key="1">
    <source>
        <dbReference type="Pfam" id="PF23343"/>
    </source>
</evidence>
<sequence length="315" mass="37406">MDFQQDFYVKKIFYACYVKNVVLPISFLNNIGNKKGKCYVGNKQKLRNNTVRTKTNLIQKALHNFYDSKMLSFITLTYKDNIQDIKKAKKDIRLFFLKLKKWWNDPKRFEHLGELKYFYVYEYQSRGAIHFHIIFNRKIHKSMLAEWWTHGFNDLKVVKKGTNEFVIKYLGKYVTKAIDDVKSINQTDVGIKAYAFSRNCKNPIVVRGIKKITIQDIIKASFKATNVFYFKTQRDSNGNTVMIGGIIESTVVNDYFKEYEDYERYVYLSALSHKHYLRTSEIGYLIQRDKDVLTWVDKVFGNKVEKIDFKKKVLH</sequence>
<dbReference type="InterPro" id="IPR056906">
    <property type="entry name" value="ORF2/G2P_dom"/>
</dbReference>
<name>A0ABM8BXT0_9MOLU</name>
<reference evidence="2 3" key="1">
    <citation type="journal article" date="2022" name="Front. Microbiol.">
        <title>Male-killing mechanisms vary between Spiroplasma species.</title>
        <authorList>
            <person name="Arai H."/>
            <person name="Inoue M."/>
            <person name="Kageyama D."/>
        </authorList>
    </citation>
    <scope>NUCLEOTIDE SEQUENCE [LARGE SCALE GENOMIC DNA]</scope>
    <source>
        <strain evidence="3">sHm</strain>
    </source>
</reference>
<dbReference type="Proteomes" id="UP001163387">
    <property type="component" value="Chromosome"/>
</dbReference>